<dbReference type="EnsemblPlants" id="Kaladp0008s0216.2.v1.1">
    <property type="protein sequence ID" value="Kaladp0008s0216.2.v1.1"/>
    <property type="gene ID" value="Kaladp0008s0216.v1.1"/>
</dbReference>
<evidence type="ECO:0000256" key="1">
    <source>
        <dbReference type="SAM" id="MobiDB-lite"/>
    </source>
</evidence>
<dbReference type="Gramene" id="Kaladp0008s0216.2.v1.1">
    <property type="protein sequence ID" value="Kaladp0008s0216.2.v1.1"/>
    <property type="gene ID" value="Kaladp0008s0216.v1.1"/>
</dbReference>
<sequence>MWSLIGGYHVEGAAQLGAAAIPFPQKDRVRSDHQAEASRFLCQFVCSIITMSASTAHNDVQKKEQQEEEVLPHLPLSAALVISQLELPDLTTRMVHESTNNRLDTHFPVVPERMMGNSIGRRTGNHGNLQIRNDDDDPQNKTDRILKEIQNLKRQNLITHCLLGAMIVLTLGWQLSEVSLILALKDGLTHPFRTIGKTVSRMVKRRGLKDSENATEEESLPPLPIGPPPILALRMPELPNFLDPSQWGLKGNGC</sequence>
<dbReference type="PANTHER" id="PTHR35280:SF1">
    <property type="entry name" value="F17L21.9"/>
    <property type="match status" value="1"/>
</dbReference>
<dbReference type="Proteomes" id="UP000594263">
    <property type="component" value="Unplaced"/>
</dbReference>
<accession>A0A7N0RBV8</accession>
<evidence type="ECO:0000313" key="2">
    <source>
        <dbReference type="EnsemblPlants" id="Kaladp0008s0216.2.v1.1"/>
    </source>
</evidence>
<reference evidence="2" key="1">
    <citation type="submission" date="2021-01" db="UniProtKB">
        <authorList>
            <consortium name="EnsemblPlants"/>
        </authorList>
    </citation>
    <scope>IDENTIFICATION</scope>
</reference>
<keyword evidence="3" id="KW-1185">Reference proteome</keyword>
<dbReference type="EnsemblPlants" id="Kaladp0008s0216.1.v1.1">
    <property type="protein sequence ID" value="Kaladp0008s0216.1.v1.1"/>
    <property type="gene ID" value="Kaladp0008s0216.v1.1"/>
</dbReference>
<organism evidence="2 3">
    <name type="scientific">Kalanchoe fedtschenkoi</name>
    <name type="common">Lavender scallops</name>
    <name type="synonym">South American air plant</name>
    <dbReference type="NCBI Taxonomy" id="63787"/>
    <lineage>
        <taxon>Eukaryota</taxon>
        <taxon>Viridiplantae</taxon>
        <taxon>Streptophyta</taxon>
        <taxon>Embryophyta</taxon>
        <taxon>Tracheophyta</taxon>
        <taxon>Spermatophyta</taxon>
        <taxon>Magnoliopsida</taxon>
        <taxon>eudicotyledons</taxon>
        <taxon>Gunneridae</taxon>
        <taxon>Pentapetalae</taxon>
        <taxon>Saxifragales</taxon>
        <taxon>Crassulaceae</taxon>
        <taxon>Kalanchoe</taxon>
    </lineage>
</organism>
<proteinExistence type="predicted"/>
<name>A0A7N0RBV8_KALFE</name>
<protein>
    <submittedName>
        <fullName evidence="2">Uncharacterized protein</fullName>
    </submittedName>
</protein>
<dbReference type="Gramene" id="Kaladp0008s0216.1.v1.1">
    <property type="protein sequence ID" value="Kaladp0008s0216.1.v1.1"/>
    <property type="gene ID" value="Kaladp0008s0216.v1.1"/>
</dbReference>
<feature type="region of interest" description="Disordered" evidence="1">
    <location>
        <begin position="206"/>
        <end position="225"/>
    </location>
</feature>
<dbReference type="AlphaFoldDB" id="A0A7N0RBV8"/>
<dbReference type="PANTHER" id="PTHR35280">
    <property type="entry name" value="F17L21.9"/>
    <property type="match status" value="1"/>
</dbReference>
<evidence type="ECO:0000313" key="3">
    <source>
        <dbReference type="Proteomes" id="UP000594263"/>
    </source>
</evidence>